<evidence type="ECO:0000259" key="12">
    <source>
        <dbReference type="PROSITE" id="PS51171"/>
    </source>
</evidence>
<protein>
    <recommendedName>
        <fullName evidence="11">Prephenate dehydratase</fullName>
        <shortName evidence="11">PDT</shortName>
        <ecNumber evidence="11">4.2.1.51</ecNumber>
    </recommendedName>
</protein>
<dbReference type="CDD" id="cd13631">
    <property type="entry name" value="PBP2_Ct-PDT_like"/>
    <property type="match status" value="1"/>
</dbReference>
<comment type="catalytic activity">
    <reaction evidence="10 11">
        <text>prephenate + H(+) = 3-phenylpyruvate + CO2 + H2O</text>
        <dbReference type="Rhea" id="RHEA:21648"/>
        <dbReference type="ChEBI" id="CHEBI:15377"/>
        <dbReference type="ChEBI" id="CHEBI:15378"/>
        <dbReference type="ChEBI" id="CHEBI:16526"/>
        <dbReference type="ChEBI" id="CHEBI:18005"/>
        <dbReference type="ChEBI" id="CHEBI:29934"/>
        <dbReference type="EC" id="4.2.1.51"/>
    </reaction>
</comment>
<proteinExistence type="predicted"/>
<dbReference type="GO" id="GO:0016832">
    <property type="term" value="F:aldehyde-lyase activity"/>
    <property type="evidence" value="ECO:0007669"/>
    <property type="project" value="InterPro"/>
</dbReference>
<dbReference type="CDD" id="cd04905">
    <property type="entry name" value="ACT_CM-PDT"/>
    <property type="match status" value="1"/>
</dbReference>
<dbReference type="Pfam" id="PF18152">
    <property type="entry name" value="DAHP_snth_FXD"/>
    <property type="match status" value="1"/>
</dbReference>
<evidence type="ECO:0000256" key="10">
    <source>
        <dbReference type="ARBA" id="ARBA00047848"/>
    </source>
</evidence>
<keyword evidence="6 14" id="KW-0808">Transferase</keyword>
<dbReference type="PANTHER" id="PTHR43018">
    <property type="entry name" value="PHOSPHO-2-DEHYDRO-3-DEOXYHEPTONATE ALDOLASE"/>
    <property type="match status" value="1"/>
</dbReference>
<dbReference type="NCBIfam" id="TIGR01361">
    <property type="entry name" value="DAHP_synth_Bsub"/>
    <property type="match status" value="1"/>
</dbReference>
<evidence type="ECO:0000259" key="13">
    <source>
        <dbReference type="PROSITE" id="PS51671"/>
    </source>
</evidence>
<keyword evidence="7 11" id="KW-0057">Aromatic amino acid biosynthesis</keyword>
<name>A0A9D9H4Y8_9SPIO</name>
<dbReference type="Gene3D" id="3.30.70.1140">
    <property type="entry name" value="Phospho-2-dehydro-3-deoxyheptonate aldolase, domain 1"/>
    <property type="match status" value="1"/>
</dbReference>
<dbReference type="SUPFAM" id="SSF53850">
    <property type="entry name" value="Periplasmic binding protein-like II"/>
    <property type="match status" value="1"/>
</dbReference>
<dbReference type="Proteomes" id="UP000823615">
    <property type="component" value="Unassembled WGS sequence"/>
</dbReference>
<gene>
    <name evidence="14" type="primary">aroF</name>
    <name evidence="11" type="synonym">pheA</name>
    <name evidence="14" type="ORF">IAA97_06190</name>
</gene>
<evidence type="ECO:0000256" key="2">
    <source>
        <dbReference type="ARBA" id="ARBA00002364"/>
    </source>
</evidence>
<dbReference type="NCBIfam" id="NF006421">
    <property type="entry name" value="PRK08673.1"/>
    <property type="match status" value="1"/>
</dbReference>
<dbReference type="PROSITE" id="PS51671">
    <property type="entry name" value="ACT"/>
    <property type="match status" value="1"/>
</dbReference>
<comment type="catalytic activity">
    <reaction evidence="1">
        <text>chorismate = prephenate</text>
        <dbReference type="Rhea" id="RHEA:13897"/>
        <dbReference type="ChEBI" id="CHEBI:29748"/>
        <dbReference type="ChEBI" id="CHEBI:29934"/>
        <dbReference type="EC" id="5.4.99.5"/>
    </reaction>
</comment>
<dbReference type="InterPro" id="IPR018528">
    <property type="entry name" value="Preph_deHydtase_CS"/>
</dbReference>
<dbReference type="InterPro" id="IPR052899">
    <property type="entry name" value="Class-I_DAHP_synthase"/>
</dbReference>
<dbReference type="InterPro" id="IPR001086">
    <property type="entry name" value="Preph_deHydtase"/>
</dbReference>
<comment type="function">
    <text evidence="2">Catalyzes the Claisen rearrangement of chorismate to prephenate and the decarboxylation/dehydration of prephenate to phenylpyruvate.</text>
</comment>
<comment type="pathway">
    <text evidence="3 11">Amino-acid biosynthesis; L-phenylalanine biosynthesis; phenylpyruvate from prephenate: step 1/1.</text>
</comment>
<evidence type="ECO:0000256" key="5">
    <source>
        <dbReference type="ARBA" id="ARBA00022605"/>
    </source>
</evidence>
<evidence type="ECO:0000313" key="15">
    <source>
        <dbReference type="Proteomes" id="UP000823615"/>
    </source>
</evidence>
<dbReference type="GO" id="GO:0004106">
    <property type="term" value="F:chorismate mutase activity"/>
    <property type="evidence" value="ECO:0007669"/>
    <property type="project" value="UniProtKB-EC"/>
</dbReference>
<dbReference type="SUPFAM" id="SSF51569">
    <property type="entry name" value="Aldolase"/>
    <property type="match status" value="1"/>
</dbReference>
<dbReference type="InterPro" id="IPR002912">
    <property type="entry name" value="ACT_dom"/>
</dbReference>
<keyword evidence="9 11" id="KW-0456">Lyase</keyword>
<keyword evidence="5 11" id="KW-0028">Amino-acid biosynthesis</keyword>
<comment type="pathway">
    <text evidence="4">Metabolic intermediate biosynthesis; prephenate biosynthesis; prephenate from chorismate: step 1/1.</text>
</comment>
<dbReference type="AlphaFoldDB" id="A0A9D9H4Y8"/>
<dbReference type="NCBIfam" id="NF008865">
    <property type="entry name" value="PRK11898.1"/>
    <property type="match status" value="1"/>
</dbReference>
<evidence type="ECO:0000256" key="7">
    <source>
        <dbReference type="ARBA" id="ARBA00023141"/>
    </source>
</evidence>
<dbReference type="SUPFAM" id="SSF55021">
    <property type="entry name" value="ACT-like"/>
    <property type="match status" value="1"/>
</dbReference>
<organism evidence="14 15">
    <name type="scientific">Candidatus Ornithospirochaeta stercoripullorum</name>
    <dbReference type="NCBI Taxonomy" id="2840899"/>
    <lineage>
        <taxon>Bacteria</taxon>
        <taxon>Pseudomonadati</taxon>
        <taxon>Spirochaetota</taxon>
        <taxon>Spirochaetia</taxon>
        <taxon>Spirochaetales</taxon>
        <taxon>Spirochaetaceae</taxon>
        <taxon>Spirochaetaceae incertae sedis</taxon>
        <taxon>Candidatus Ornithospirochaeta</taxon>
    </lineage>
</organism>
<dbReference type="Gene3D" id="3.20.20.70">
    <property type="entry name" value="Aldolase class I"/>
    <property type="match status" value="1"/>
</dbReference>
<dbReference type="GO" id="GO:0004664">
    <property type="term" value="F:prephenate dehydratase activity"/>
    <property type="evidence" value="ECO:0007669"/>
    <property type="project" value="UniProtKB-UniRule"/>
</dbReference>
<evidence type="ECO:0000256" key="6">
    <source>
        <dbReference type="ARBA" id="ARBA00022679"/>
    </source>
</evidence>
<dbReference type="Pfam" id="PF01842">
    <property type="entry name" value="ACT"/>
    <property type="match status" value="1"/>
</dbReference>
<evidence type="ECO:0000256" key="8">
    <source>
        <dbReference type="ARBA" id="ARBA00023222"/>
    </source>
</evidence>
<dbReference type="InterPro" id="IPR045865">
    <property type="entry name" value="ACT-like_dom_sf"/>
</dbReference>
<dbReference type="GO" id="GO:0009094">
    <property type="term" value="P:L-phenylalanine biosynthetic process"/>
    <property type="evidence" value="ECO:0007669"/>
    <property type="project" value="UniProtKB-KW"/>
</dbReference>
<dbReference type="Pfam" id="PF00793">
    <property type="entry name" value="DAHP_synth_1"/>
    <property type="match status" value="1"/>
</dbReference>
<feature type="domain" description="ACT" evidence="13">
    <location>
        <begin position="558"/>
        <end position="635"/>
    </location>
</feature>
<evidence type="ECO:0000313" key="14">
    <source>
        <dbReference type="EMBL" id="MBO8436551.1"/>
    </source>
</evidence>
<feature type="domain" description="Prephenate dehydratase" evidence="12">
    <location>
        <begin position="362"/>
        <end position="541"/>
    </location>
</feature>
<dbReference type="InterPro" id="IPR006268">
    <property type="entry name" value="DAHP_syn_2"/>
</dbReference>
<reference evidence="14" key="2">
    <citation type="journal article" date="2021" name="PeerJ">
        <title>Extensive microbial diversity within the chicken gut microbiome revealed by metagenomics and culture.</title>
        <authorList>
            <person name="Gilroy R."/>
            <person name="Ravi A."/>
            <person name="Getino M."/>
            <person name="Pursley I."/>
            <person name="Horton D.L."/>
            <person name="Alikhan N.F."/>
            <person name="Baker D."/>
            <person name="Gharbi K."/>
            <person name="Hall N."/>
            <person name="Watson M."/>
            <person name="Adriaenssens E.M."/>
            <person name="Foster-Nyarko E."/>
            <person name="Jarju S."/>
            <person name="Secka A."/>
            <person name="Antonio M."/>
            <person name="Oren A."/>
            <person name="Chaudhuri R.R."/>
            <person name="La Ragione R."/>
            <person name="Hildebrand F."/>
            <person name="Pallen M.J."/>
        </authorList>
    </citation>
    <scope>NUCLEOTIDE SEQUENCE</scope>
    <source>
        <strain evidence="14">7293</strain>
    </source>
</reference>
<keyword evidence="8 11" id="KW-0584">Phenylalanine biosynthesis</keyword>
<dbReference type="PROSITE" id="PS51171">
    <property type="entry name" value="PREPHENATE_DEHYDR_3"/>
    <property type="match status" value="1"/>
</dbReference>
<dbReference type="PROSITE" id="PS00858">
    <property type="entry name" value="PREPHENATE_DEHYDR_2"/>
    <property type="match status" value="1"/>
</dbReference>
<dbReference type="InterPro" id="IPR041071">
    <property type="entry name" value="DAHP_snth_FXD"/>
</dbReference>
<dbReference type="EMBL" id="JADIMT010000070">
    <property type="protein sequence ID" value="MBO8436551.1"/>
    <property type="molecule type" value="Genomic_DNA"/>
</dbReference>
<accession>A0A9D9H4Y8</accession>
<dbReference type="NCBIfam" id="NF009239">
    <property type="entry name" value="PRK12595.1"/>
    <property type="match status" value="1"/>
</dbReference>
<evidence type="ECO:0000256" key="3">
    <source>
        <dbReference type="ARBA" id="ARBA00004741"/>
    </source>
</evidence>
<dbReference type="FunFam" id="3.40.190.10:FF:000034">
    <property type="entry name" value="Chorismate mutase/prephenate dehydratase"/>
    <property type="match status" value="1"/>
</dbReference>
<dbReference type="PANTHER" id="PTHR43018:SF2">
    <property type="entry name" value="PHOSPHO-2-DEHYDRO-3-DEOXYHEPTONATE ALDOLASE"/>
    <property type="match status" value="1"/>
</dbReference>
<dbReference type="InterPro" id="IPR006218">
    <property type="entry name" value="DAHP1/KDSA"/>
</dbReference>
<evidence type="ECO:0000256" key="1">
    <source>
        <dbReference type="ARBA" id="ARBA00000824"/>
    </source>
</evidence>
<dbReference type="Gene3D" id="3.40.190.10">
    <property type="entry name" value="Periplasmic binding protein-like II"/>
    <property type="match status" value="2"/>
</dbReference>
<dbReference type="Pfam" id="PF00800">
    <property type="entry name" value="PDT"/>
    <property type="match status" value="1"/>
</dbReference>
<evidence type="ECO:0000256" key="4">
    <source>
        <dbReference type="ARBA" id="ARBA00004817"/>
    </source>
</evidence>
<reference evidence="14" key="1">
    <citation type="submission" date="2020-10" db="EMBL/GenBank/DDBJ databases">
        <authorList>
            <person name="Gilroy R."/>
        </authorList>
    </citation>
    <scope>NUCLEOTIDE SEQUENCE</scope>
    <source>
        <strain evidence="14">7293</strain>
    </source>
</reference>
<evidence type="ECO:0000256" key="9">
    <source>
        <dbReference type="ARBA" id="ARBA00023239"/>
    </source>
</evidence>
<dbReference type="GO" id="GO:0016740">
    <property type="term" value="F:transferase activity"/>
    <property type="evidence" value="ECO:0007669"/>
    <property type="project" value="UniProtKB-KW"/>
</dbReference>
<evidence type="ECO:0000256" key="11">
    <source>
        <dbReference type="RuleBase" id="RU361254"/>
    </source>
</evidence>
<sequence>MIVILKQGITPQEKDKVRSFLSEKGFIVKEIVGQQDTVLGAVGKVSIDPRTVELMPGVSSVVPISKPYKLASREMKKEDTIVQVGKVKIGGNRVCVIAGPCAVESYDQVMTIAESVREAGAVMLRGGAFKPRTSPYAFQGLGEEGLKILRKAGDAFDMPITSEVVSPGDVGMMAEYVDMFQIGARNMQNFELLKEVGKTGMPVLLKRGLAATIEEWLMAAEYLMASGTDQVVLCERGIRTFEKATRNTLDCSAIPVVQKLTHLPVIGDPSHATGIRDMVAPMSLAIIASGASGVIVEVHNCPEKAFSDGPQSLYPSQFKKLVHDIQALCPVVGKSLEKIPRVLPESMKSKEEESVAPSNGVVVAFQGVRGAFSELAARRSFDEDAVMLACHSFADAFDAVSSGKAKYAVMPVENTLGGTVYDNLDLLAMHPELTVVGEQQVRVMHNLIVVPGAKMEDIKKVYSHPQGLQQCRAFLDKEMPDVERVPFFDTAGAVEYIARMNDKSIAAIAGAPAAHYYGMEILRQGIETDASNYTRFYILAREENAALFRSQSKPDKAAISFSVSDEPGALMDVLRTIADKGVNMTKLESRPIPGKPWEYLFFVELQLPEDLKVFEALSEEIQKKAVSFRVLGIYTSVIR</sequence>
<comment type="caution">
    <text evidence="14">The sequence shown here is derived from an EMBL/GenBank/DDBJ whole genome shotgun (WGS) entry which is preliminary data.</text>
</comment>
<dbReference type="InterPro" id="IPR013785">
    <property type="entry name" value="Aldolase_TIM"/>
</dbReference>
<dbReference type="EC" id="4.2.1.51" evidence="11"/>
<dbReference type="Gene3D" id="3.30.70.260">
    <property type="match status" value="1"/>
</dbReference>